<dbReference type="OrthoDB" id="1357022at2759"/>
<dbReference type="Gene3D" id="3.80.10.10">
    <property type="entry name" value="Ribonuclease Inhibitor"/>
    <property type="match status" value="1"/>
</dbReference>
<dbReference type="EMBL" id="CACTIH010003947">
    <property type="protein sequence ID" value="CAA2987790.1"/>
    <property type="molecule type" value="Genomic_DNA"/>
</dbReference>
<keyword evidence="2" id="KW-1185">Reference proteome</keyword>
<dbReference type="PANTHER" id="PTHR15140">
    <property type="entry name" value="TUBULIN-SPECIFIC CHAPERONE E"/>
    <property type="match status" value="1"/>
</dbReference>
<organism evidence="1 2">
    <name type="scientific">Olea europaea subsp. europaea</name>
    <dbReference type="NCBI Taxonomy" id="158383"/>
    <lineage>
        <taxon>Eukaryota</taxon>
        <taxon>Viridiplantae</taxon>
        <taxon>Streptophyta</taxon>
        <taxon>Embryophyta</taxon>
        <taxon>Tracheophyta</taxon>
        <taxon>Spermatophyta</taxon>
        <taxon>Magnoliopsida</taxon>
        <taxon>eudicotyledons</taxon>
        <taxon>Gunneridae</taxon>
        <taxon>Pentapetalae</taxon>
        <taxon>asterids</taxon>
        <taxon>lamiids</taxon>
        <taxon>Lamiales</taxon>
        <taxon>Oleaceae</taxon>
        <taxon>Oleeae</taxon>
        <taxon>Olea</taxon>
    </lineage>
</organism>
<evidence type="ECO:0008006" key="3">
    <source>
        <dbReference type="Google" id="ProtNLM"/>
    </source>
</evidence>
<gene>
    <name evidence="1" type="ORF">OLEA9_A032788</name>
</gene>
<dbReference type="PANTHER" id="PTHR15140:SF37">
    <property type="entry name" value="UBIQUITIN-LIKE DOMAIN-CONTAINING PROTEIN"/>
    <property type="match status" value="1"/>
</dbReference>
<name>A0A8S0S6R6_OLEEU</name>
<dbReference type="Gramene" id="OE9A032788T1">
    <property type="protein sequence ID" value="OE9A032788C1"/>
    <property type="gene ID" value="OE9A032788"/>
</dbReference>
<protein>
    <recommendedName>
        <fullName evidence="3">Disease resistance protein</fullName>
    </recommendedName>
</protein>
<dbReference type="Proteomes" id="UP000594638">
    <property type="component" value="Unassembled WGS sequence"/>
</dbReference>
<dbReference type="SUPFAM" id="SSF52047">
    <property type="entry name" value="RNI-like"/>
    <property type="match status" value="1"/>
</dbReference>
<reference evidence="1 2" key="1">
    <citation type="submission" date="2019-12" db="EMBL/GenBank/DDBJ databases">
        <authorList>
            <person name="Alioto T."/>
            <person name="Alioto T."/>
            <person name="Gomez Garrido J."/>
        </authorList>
    </citation>
    <scope>NUCLEOTIDE SEQUENCE [LARGE SCALE GENOMIC DNA]</scope>
</reference>
<dbReference type="AlphaFoldDB" id="A0A8S0S6R6"/>
<dbReference type="InterPro" id="IPR032675">
    <property type="entry name" value="LRR_dom_sf"/>
</dbReference>
<evidence type="ECO:0000313" key="1">
    <source>
        <dbReference type="EMBL" id="CAA2987790.1"/>
    </source>
</evidence>
<evidence type="ECO:0000313" key="2">
    <source>
        <dbReference type="Proteomes" id="UP000594638"/>
    </source>
</evidence>
<accession>A0A8S0S6R6</accession>
<comment type="caution">
    <text evidence="1">The sequence shown here is derived from an EMBL/GenBank/DDBJ whole genome shotgun (WGS) entry which is preliminary data.</text>
</comment>
<proteinExistence type="predicted"/>
<sequence>MAILGSLPNLEGLKLKNLLFDDSAWEPSEGEFPKLKFLLHWSTDLENWKANETHFPNLQRLCLGECTLLVEVPSGIEGILTL</sequence>